<dbReference type="RefSeq" id="WP_380538189.1">
    <property type="nucleotide sequence ID" value="NZ_JBHFAB010000016.1"/>
</dbReference>
<keyword evidence="1" id="KW-0233">DNA recombination</keyword>
<dbReference type="Gene3D" id="1.10.443.10">
    <property type="entry name" value="Intergrase catalytic core"/>
    <property type="match status" value="1"/>
</dbReference>
<evidence type="ECO:0000313" key="4">
    <source>
        <dbReference type="Proteomes" id="UP001592531"/>
    </source>
</evidence>
<dbReference type="Proteomes" id="UP001592531">
    <property type="component" value="Unassembled WGS sequence"/>
</dbReference>
<dbReference type="SUPFAM" id="SSF56349">
    <property type="entry name" value="DNA breaking-rejoining enzymes"/>
    <property type="match status" value="1"/>
</dbReference>
<sequence length="174" mass="19200">MVHTATPGKQWTDSGEIHDKRHLKGRDEGVTRPVPCCPELTAILRDHIKREGLKPGDLLFQGEKGGVLTGSVYRRTWDRARKEALSEAEYKSPVAQQVYDLRHLCLTEWLNRRVPPAKAAAWAGNSVAVLLEIYARCIDGEDDDIKKALDAAVAALGPVPDSGRAQAQAPDQRQ</sequence>
<evidence type="ECO:0000313" key="3">
    <source>
        <dbReference type="EMBL" id="MFC1419162.1"/>
    </source>
</evidence>
<feature type="region of interest" description="Disordered" evidence="2">
    <location>
        <begin position="1"/>
        <end position="30"/>
    </location>
</feature>
<organism evidence="3 4">
    <name type="scientific">Streptacidiphilus cavernicola</name>
    <dbReference type="NCBI Taxonomy" id="3342716"/>
    <lineage>
        <taxon>Bacteria</taxon>
        <taxon>Bacillati</taxon>
        <taxon>Actinomycetota</taxon>
        <taxon>Actinomycetes</taxon>
        <taxon>Kitasatosporales</taxon>
        <taxon>Streptomycetaceae</taxon>
        <taxon>Streptacidiphilus</taxon>
    </lineage>
</organism>
<protein>
    <recommendedName>
        <fullName evidence="5">Tyr recombinase domain-containing protein</fullName>
    </recommendedName>
</protein>
<reference evidence="3 4" key="1">
    <citation type="submission" date="2024-09" db="EMBL/GenBank/DDBJ databases">
        <authorList>
            <person name="Lee S.D."/>
        </authorList>
    </citation>
    <scope>NUCLEOTIDE SEQUENCE [LARGE SCALE GENOMIC DNA]</scope>
    <source>
        <strain evidence="3 4">N8-3</strain>
    </source>
</reference>
<dbReference type="InterPro" id="IPR013762">
    <property type="entry name" value="Integrase-like_cat_sf"/>
</dbReference>
<comment type="caution">
    <text evidence="3">The sequence shown here is derived from an EMBL/GenBank/DDBJ whole genome shotgun (WGS) entry which is preliminary data.</text>
</comment>
<gene>
    <name evidence="3" type="ORF">ACEZDE_21355</name>
</gene>
<feature type="compositionally biased region" description="Basic and acidic residues" evidence="2">
    <location>
        <begin position="15"/>
        <end position="30"/>
    </location>
</feature>
<proteinExistence type="predicted"/>
<name>A0ABV6VZM3_9ACTN</name>
<dbReference type="InterPro" id="IPR011010">
    <property type="entry name" value="DNA_brk_join_enz"/>
</dbReference>
<accession>A0ABV6VZM3</accession>
<dbReference type="EMBL" id="JBHFAB010000016">
    <property type="protein sequence ID" value="MFC1419162.1"/>
    <property type="molecule type" value="Genomic_DNA"/>
</dbReference>
<evidence type="ECO:0008006" key="5">
    <source>
        <dbReference type="Google" id="ProtNLM"/>
    </source>
</evidence>
<evidence type="ECO:0000256" key="1">
    <source>
        <dbReference type="ARBA" id="ARBA00023172"/>
    </source>
</evidence>
<evidence type="ECO:0000256" key="2">
    <source>
        <dbReference type="SAM" id="MobiDB-lite"/>
    </source>
</evidence>
<keyword evidence="4" id="KW-1185">Reference proteome</keyword>